<dbReference type="EMBL" id="JAUOZS010000001">
    <property type="protein sequence ID" value="MDT8903669.1"/>
    <property type="molecule type" value="Genomic_DNA"/>
</dbReference>
<dbReference type="Gene3D" id="1.20.81.30">
    <property type="entry name" value="Type II secretion system (T2SS), domain F"/>
    <property type="match status" value="1"/>
</dbReference>
<evidence type="ECO:0000256" key="6">
    <source>
        <dbReference type="SAM" id="Phobius"/>
    </source>
</evidence>
<evidence type="ECO:0000313" key="8">
    <source>
        <dbReference type="EMBL" id="MDT8903669.1"/>
    </source>
</evidence>
<dbReference type="Proteomes" id="UP001254848">
    <property type="component" value="Unassembled WGS sequence"/>
</dbReference>
<evidence type="ECO:0000256" key="3">
    <source>
        <dbReference type="ARBA" id="ARBA00022692"/>
    </source>
</evidence>
<evidence type="ECO:0000256" key="5">
    <source>
        <dbReference type="ARBA" id="ARBA00023136"/>
    </source>
</evidence>
<name>A0ABU3P3Q4_9FIRM</name>
<dbReference type="RefSeq" id="WP_413782118.1">
    <property type="nucleotide sequence ID" value="NZ_JAUOZS010000001.1"/>
</dbReference>
<evidence type="ECO:0000313" key="9">
    <source>
        <dbReference type="Proteomes" id="UP001254848"/>
    </source>
</evidence>
<dbReference type="Pfam" id="PF00482">
    <property type="entry name" value="T2SSF"/>
    <property type="match status" value="1"/>
</dbReference>
<dbReference type="InterPro" id="IPR018076">
    <property type="entry name" value="T2SS_GspF_dom"/>
</dbReference>
<sequence length="324" mass="34447">MPFMIAAVTFLAVLTVLAALIYYLSSSRRELVGRLSRYVELPAAGDVPLKVSLGGAGLSGWRAFVRRMSRHFESPRRSRTVERKLVQAGLPLRAAEFMVICAGAAGLGALLLLTTSGGKLAAAVIGGCGGFIAPHIAVRIKAAKRLRLFNDQLGDALVLTANSLRTGYSFLQALEMVAREMPEPIAGEFARTLKEMALGMTTDQAMNNLARRMDSDDLDLVVTAVLIQRQVGGNLAEVLDNIAGTIRARVKLKGEIRTLTAQGRASGVVLAALPVCVGLAVFVINPGYISLLFTHPIGQAMTGGAIVGQLFGALVIREIINIKL</sequence>
<feature type="transmembrane region" description="Helical" evidence="6">
    <location>
        <begin position="6"/>
        <end position="24"/>
    </location>
</feature>
<evidence type="ECO:0000259" key="7">
    <source>
        <dbReference type="Pfam" id="PF00482"/>
    </source>
</evidence>
<evidence type="ECO:0000256" key="4">
    <source>
        <dbReference type="ARBA" id="ARBA00022989"/>
    </source>
</evidence>
<evidence type="ECO:0000256" key="2">
    <source>
        <dbReference type="ARBA" id="ARBA00022475"/>
    </source>
</evidence>
<gene>
    <name evidence="8" type="ORF">Q4T40_20775</name>
</gene>
<dbReference type="PANTHER" id="PTHR35007:SF1">
    <property type="entry name" value="PILUS ASSEMBLY PROTEIN"/>
    <property type="match status" value="1"/>
</dbReference>
<keyword evidence="3 6" id="KW-0812">Transmembrane</keyword>
<feature type="transmembrane region" description="Helical" evidence="6">
    <location>
        <begin position="120"/>
        <end position="138"/>
    </location>
</feature>
<keyword evidence="4 6" id="KW-1133">Transmembrane helix</keyword>
<keyword evidence="5 6" id="KW-0472">Membrane</keyword>
<evidence type="ECO:0000256" key="1">
    <source>
        <dbReference type="ARBA" id="ARBA00004651"/>
    </source>
</evidence>
<proteinExistence type="predicted"/>
<feature type="domain" description="Type II secretion system protein GspF" evidence="7">
    <location>
        <begin position="161"/>
        <end position="278"/>
    </location>
</feature>
<reference evidence="8 9" key="1">
    <citation type="submission" date="2023-07" db="EMBL/GenBank/DDBJ databases">
        <title>The novel representative of Negativicutes class, Anaeroselena agilis gen. nov. sp. nov.</title>
        <authorList>
            <person name="Prokofeva M.I."/>
            <person name="Elcheninov A.G."/>
            <person name="Klyukina A."/>
            <person name="Kublanov I.V."/>
            <person name="Frolov E.N."/>
            <person name="Podosokorskaya O.A."/>
        </authorList>
    </citation>
    <scope>NUCLEOTIDE SEQUENCE [LARGE SCALE GENOMIC DNA]</scope>
    <source>
        <strain evidence="8 9">4137-cl</strain>
    </source>
</reference>
<feature type="transmembrane region" description="Helical" evidence="6">
    <location>
        <begin position="267"/>
        <end position="291"/>
    </location>
</feature>
<accession>A0ABU3P3Q4</accession>
<dbReference type="PANTHER" id="PTHR35007">
    <property type="entry name" value="INTEGRAL MEMBRANE PROTEIN-RELATED"/>
    <property type="match status" value="1"/>
</dbReference>
<keyword evidence="9" id="KW-1185">Reference proteome</keyword>
<organism evidence="8 9">
    <name type="scientific">Anaeroselena agilis</name>
    <dbReference type="NCBI Taxonomy" id="3063788"/>
    <lineage>
        <taxon>Bacteria</taxon>
        <taxon>Bacillati</taxon>
        <taxon>Bacillota</taxon>
        <taxon>Negativicutes</taxon>
        <taxon>Acetonemataceae</taxon>
        <taxon>Anaeroselena</taxon>
    </lineage>
</organism>
<comment type="subcellular location">
    <subcellularLocation>
        <location evidence="1">Cell membrane</location>
        <topology evidence="1">Multi-pass membrane protein</topology>
    </subcellularLocation>
</comment>
<dbReference type="InterPro" id="IPR042094">
    <property type="entry name" value="T2SS_GspF_sf"/>
</dbReference>
<feature type="transmembrane region" description="Helical" evidence="6">
    <location>
        <begin position="297"/>
        <end position="316"/>
    </location>
</feature>
<feature type="transmembrane region" description="Helical" evidence="6">
    <location>
        <begin position="94"/>
        <end position="114"/>
    </location>
</feature>
<protein>
    <submittedName>
        <fullName evidence="8">Type II secretion system F family protein</fullName>
    </submittedName>
</protein>
<keyword evidence="2" id="KW-1003">Cell membrane</keyword>
<comment type="caution">
    <text evidence="8">The sequence shown here is derived from an EMBL/GenBank/DDBJ whole genome shotgun (WGS) entry which is preliminary data.</text>
</comment>